<dbReference type="SUPFAM" id="SSF47616">
    <property type="entry name" value="GST C-terminal domain-like"/>
    <property type="match status" value="1"/>
</dbReference>
<dbReference type="EMBL" id="KK853582">
    <property type="protein sequence ID" value="KDR06500.1"/>
    <property type="molecule type" value="Genomic_DNA"/>
</dbReference>
<dbReference type="GO" id="GO:0005853">
    <property type="term" value="C:eukaryotic translation elongation factor 1 complex"/>
    <property type="evidence" value="ECO:0007669"/>
    <property type="project" value="InterPro"/>
</dbReference>
<organism evidence="7 8">
    <name type="scientific">Zootermopsis nevadensis</name>
    <name type="common">Dampwood termite</name>
    <dbReference type="NCBI Taxonomy" id="136037"/>
    <lineage>
        <taxon>Eukaryota</taxon>
        <taxon>Metazoa</taxon>
        <taxon>Ecdysozoa</taxon>
        <taxon>Arthropoda</taxon>
        <taxon>Hexapoda</taxon>
        <taxon>Insecta</taxon>
        <taxon>Pterygota</taxon>
        <taxon>Neoptera</taxon>
        <taxon>Polyneoptera</taxon>
        <taxon>Dictyoptera</taxon>
        <taxon>Blattodea</taxon>
        <taxon>Blattoidea</taxon>
        <taxon>Termitoidae</taxon>
        <taxon>Termopsidae</taxon>
        <taxon>Zootermopsis</taxon>
    </lineage>
</organism>
<evidence type="ECO:0000313" key="8">
    <source>
        <dbReference type="Proteomes" id="UP000027135"/>
    </source>
</evidence>
<evidence type="ECO:0000256" key="3">
    <source>
        <dbReference type="ARBA" id="ARBA00022917"/>
    </source>
</evidence>
<dbReference type="InterPro" id="IPR036282">
    <property type="entry name" value="Glutathione-S-Trfase_C_sf"/>
</dbReference>
<dbReference type="GO" id="GO:0005829">
    <property type="term" value="C:cytosol"/>
    <property type="evidence" value="ECO:0007669"/>
    <property type="project" value="TreeGrafter"/>
</dbReference>
<dbReference type="GO" id="GO:0005085">
    <property type="term" value="F:guanyl-nucleotide exchange factor activity"/>
    <property type="evidence" value="ECO:0007669"/>
    <property type="project" value="TreeGrafter"/>
</dbReference>
<reference evidence="7 8" key="1">
    <citation type="journal article" date="2014" name="Nat. Commun.">
        <title>Molecular traces of alternative social organization in a termite genome.</title>
        <authorList>
            <person name="Terrapon N."/>
            <person name="Li C."/>
            <person name="Robertson H.M."/>
            <person name="Ji L."/>
            <person name="Meng X."/>
            <person name="Booth W."/>
            <person name="Chen Z."/>
            <person name="Childers C.P."/>
            <person name="Glastad K.M."/>
            <person name="Gokhale K."/>
            <person name="Gowin J."/>
            <person name="Gronenberg W."/>
            <person name="Hermansen R.A."/>
            <person name="Hu H."/>
            <person name="Hunt B.G."/>
            <person name="Huylmans A.K."/>
            <person name="Khalil S.M."/>
            <person name="Mitchell R.D."/>
            <person name="Munoz-Torres M.C."/>
            <person name="Mustard J.A."/>
            <person name="Pan H."/>
            <person name="Reese J.T."/>
            <person name="Scharf M.E."/>
            <person name="Sun F."/>
            <person name="Vogel H."/>
            <person name="Xiao J."/>
            <person name="Yang W."/>
            <person name="Yang Z."/>
            <person name="Yang Z."/>
            <person name="Zhou J."/>
            <person name="Zhu J."/>
            <person name="Brent C.S."/>
            <person name="Elsik C.G."/>
            <person name="Goodisman M.A."/>
            <person name="Liberles D.A."/>
            <person name="Roe R.M."/>
            <person name="Vargo E.L."/>
            <person name="Vilcinskas A."/>
            <person name="Wang J."/>
            <person name="Bornberg-Bauer E."/>
            <person name="Korb J."/>
            <person name="Zhang G."/>
            <person name="Liebig J."/>
        </authorList>
    </citation>
    <scope>NUCLEOTIDE SEQUENCE [LARGE SCALE GENOMIC DNA]</scope>
    <source>
        <tissue evidence="7">Whole organism</tissue>
    </source>
</reference>
<dbReference type="eggNOG" id="KOG1668">
    <property type="taxonomic scope" value="Eukaryota"/>
</dbReference>
<dbReference type="Gene3D" id="3.30.70.60">
    <property type="match status" value="1"/>
</dbReference>
<dbReference type="Pfam" id="PF00736">
    <property type="entry name" value="EF1_GNE"/>
    <property type="match status" value="1"/>
</dbReference>
<dbReference type="SMART" id="SM00888">
    <property type="entry name" value="EF1_GNE"/>
    <property type="match status" value="1"/>
</dbReference>
<dbReference type="PROSITE" id="PS00824">
    <property type="entry name" value="EF1BD_1"/>
    <property type="match status" value="1"/>
</dbReference>
<dbReference type="OMA" id="CHALCWY"/>
<dbReference type="InterPro" id="IPR014717">
    <property type="entry name" value="Transl_elong_EF1B/ribsomal_bS6"/>
</dbReference>
<dbReference type="InParanoid" id="A0A067QHY5"/>
<dbReference type="FunCoup" id="A0A067QHY5">
    <property type="interactions" value="1621"/>
</dbReference>
<sequence length="214" mass="23651">MAIFNLETEQGIKSLDAFLADHSYVEGFQATQADVGVFESLAKPPTAATPHLLRWYNHINSFGDGCKTLPGEKKSAKAFGGEAKANNDDDDIDLFGSDEDDAEAAKIREERLKAYAEKKSKKPALIAKSSIILDVKPWDDETDMKELEASVRTITMDGLLWGASKMVPVGFGIHKLQIMCVVEDEKVSVDLLIEEIQKFEELVQSVDIVAFNKI</sequence>
<keyword evidence="8" id="KW-1185">Reference proteome</keyword>
<dbReference type="PANTHER" id="PTHR11595:SF21">
    <property type="entry name" value="ELONGATION FACTOR 1-BETA"/>
    <property type="match status" value="1"/>
</dbReference>
<evidence type="ECO:0000259" key="6">
    <source>
        <dbReference type="SMART" id="SM01182"/>
    </source>
</evidence>
<keyword evidence="3 4" id="KW-0648">Protein biosynthesis</keyword>
<dbReference type="FunFam" id="3.30.70.60:FF:000001">
    <property type="entry name" value="Elongation factor 1-beta 1 like"/>
    <property type="match status" value="1"/>
</dbReference>
<dbReference type="CDD" id="cd00292">
    <property type="entry name" value="EF1B"/>
    <property type="match status" value="1"/>
</dbReference>
<feature type="domain" description="Translation elongation factor EF1B beta/delta subunit guanine nucleotide exchange" evidence="5">
    <location>
        <begin position="128"/>
        <end position="214"/>
    </location>
</feature>
<feature type="domain" description="Elongation factor 1 beta central acidic region eukaryote" evidence="6">
    <location>
        <begin position="94"/>
        <end position="119"/>
    </location>
</feature>
<dbReference type="GO" id="GO:0003746">
    <property type="term" value="F:translation elongation factor activity"/>
    <property type="evidence" value="ECO:0007669"/>
    <property type="project" value="UniProtKB-KW"/>
</dbReference>
<dbReference type="PANTHER" id="PTHR11595">
    <property type="entry name" value="EF-HAND AND COILED-COIL DOMAIN-CONTAINING FAMILY MEMBER"/>
    <property type="match status" value="1"/>
</dbReference>
<dbReference type="InterPro" id="IPR014038">
    <property type="entry name" value="EF1B_bsu/dsu_GNE"/>
</dbReference>
<gene>
    <name evidence="7" type="ORF">L798_04178</name>
</gene>
<dbReference type="InterPro" id="IPR018940">
    <property type="entry name" value="EF-1_beta_acid_region_euk"/>
</dbReference>
<evidence type="ECO:0000259" key="5">
    <source>
        <dbReference type="SMART" id="SM00888"/>
    </source>
</evidence>
<dbReference type="Proteomes" id="UP000027135">
    <property type="component" value="Unassembled WGS sequence"/>
</dbReference>
<dbReference type="AlphaFoldDB" id="A0A067QHY5"/>
<dbReference type="InterPro" id="IPR001326">
    <property type="entry name" value="Transl_elong_EF1B_B/D_CS"/>
</dbReference>
<accession>A0A067QHY5</accession>
<dbReference type="InterPro" id="IPR036219">
    <property type="entry name" value="eEF-1beta-like_sf"/>
</dbReference>
<dbReference type="SMART" id="SM01182">
    <property type="entry name" value="EF-1_beta_acid"/>
    <property type="match status" value="1"/>
</dbReference>
<evidence type="ECO:0000256" key="4">
    <source>
        <dbReference type="RuleBase" id="RU003791"/>
    </source>
</evidence>
<dbReference type="PROSITE" id="PS00825">
    <property type="entry name" value="EF1BD_2"/>
    <property type="match status" value="1"/>
</dbReference>
<protein>
    <submittedName>
        <fullName evidence="7">Elongation factor 1-beta</fullName>
    </submittedName>
</protein>
<comment type="similarity">
    <text evidence="1 4">Belongs to the EF-1-beta/EF-1-delta family.</text>
</comment>
<dbReference type="STRING" id="136037.A0A067QHY5"/>
<name>A0A067QHY5_ZOONE</name>
<evidence type="ECO:0000256" key="1">
    <source>
        <dbReference type="ARBA" id="ARBA00007411"/>
    </source>
</evidence>
<dbReference type="SUPFAM" id="SSF54984">
    <property type="entry name" value="eEF-1beta-like"/>
    <property type="match status" value="1"/>
</dbReference>
<dbReference type="Gene3D" id="1.20.1050.130">
    <property type="match status" value="1"/>
</dbReference>
<keyword evidence="2 4" id="KW-0251">Elongation factor</keyword>
<evidence type="ECO:0000313" key="7">
    <source>
        <dbReference type="EMBL" id="KDR06500.1"/>
    </source>
</evidence>
<dbReference type="Pfam" id="PF10587">
    <property type="entry name" value="EF-1_beta_acid"/>
    <property type="match status" value="1"/>
</dbReference>
<proteinExistence type="inferred from homology"/>
<dbReference type="InterPro" id="IPR049720">
    <property type="entry name" value="EF1B_bsu/dsu"/>
</dbReference>
<evidence type="ECO:0000256" key="2">
    <source>
        <dbReference type="ARBA" id="ARBA00022768"/>
    </source>
</evidence>